<feature type="transmembrane region" description="Helical" evidence="6">
    <location>
        <begin position="250"/>
        <end position="269"/>
    </location>
</feature>
<comment type="subcellular location">
    <subcellularLocation>
        <location evidence="1">Cell membrane</location>
        <topology evidence="1">Multi-pass membrane protein</topology>
    </subcellularLocation>
</comment>
<feature type="transmembrane region" description="Helical" evidence="6">
    <location>
        <begin position="133"/>
        <end position="153"/>
    </location>
</feature>
<feature type="transmembrane region" description="Helical" evidence="6">
    <location>
        <begin position="159"/>
        <end position="178"/>
    </location>
</feature>
<dbReference type="PANTHER" id="PTHR34857:SF2">
    <property type="entry name" value="SLL0384 PROTEIN"/>
    <property type="match status" value="1"/>
</dbReference>
<keyword evidence="2" id="KW-1003">Cell membrane</keyword>
<dbReference type="AlphaFoldDB" id="A0A384LQ93"/>
<organism evidence="7 8">
    <name type="scientific">Haloferax volcanii (strain ATCC 29605 / DSM 3757 / JCM 8879 / NBRC 14742 / NCIMB 2012 / VKM B-1768 / DS2)</name>
    <name type="common">Halobacterium volcanii</name>
    <dbReference type="NCBI Taxonomy" id="309800"/>
    <lineage>
        <taxon>Archaea</taxon>
        <taxon>Methanobacteriati</taxon>
        <taxon>Methanobacteriota</taxon>
        <taxon>Stenosarchaea group</taxon>
        <taxon>Halobacteria</taxon>
        <taxon>Halobacteriales</taxon>
        <taxon>Haloferacaceae</taxon>
        <taxon>Haloferax</taxon>
    </lineage>
</organism>
<feature type="transmembrane region" description="Helical" evidence="6">
    <location>
        <begin position="81"/>
        <end position="101"/>
    </location>
</feature>
<evidence type="ECO:0000313" key="8">
    <source>
        <dbReference type="Proteomes" id="UP000011532"/>
    </source>
</evidence>
<evidence type="ECO:0000313" key="7">
    <source>
        <dbReference type="EMBL" id="ELY32848.1"/>
    </source>
</evidence>
<reference evidence="8" key="1">
    <citation type="submission" date="2012-11" db="EMBL/GenBank/DDBJ databases">
        <authorList>
            <person name="Becker E.A."/>
            <person name="Seitzer P."/>
            <person name="Tritt A."/>
            <person name="Larsen D."/>
            <person name="Yao A."/>
            <person name="Wu D."/>
            <person name="Darling A."/>
            <person name="Eisen J.A."/>
            <person name="Facciotti M.T."/>
        </authorList>
    </citation>
    <scope>NUCLEOTIDE SEQUENCE [LARGE SCALE GENOMIC DNA]</scope>
    <source>
        <strain evidence="8">ATCC 29605 / DSM 3757 / JCM 8879 / NBRC 14742 / NCIMB 2012 / VKM B-1768 / DS2</strain>
    </source>
</reference>
<evidence type="ECO:0000256" key="1">
    <source>
        <dbReference type="ARBA" id="ARBA00004651"/>
    </source>
</evidence>
<reference evidence="7 8" key="2">
    <citation type="journal article" date="2014" name="PLoS Genet.">
        <title>Phylogenetically driven sequencing of extremely halophilic archaea reveals strategies for static and dynamic osmo-response.</title>
        <authorList>
            <person name="Becker E.A."/>
            <person name="Seitzer P.M."/>
            <person name="Tritt A."/>
            <person name="Larsen D."/>
            <person name="Krusor M."/>
            <person name="Yao A.I."/>
            <person name="Wu D."/>
            <person name="Madern D."/>
            <person name="Eisen J.A."/>
            <person name="Darling A.E."/>
            <person name="Facciotti M.T."/>
        </authorList>
    </citation>
    <scope>NUCLEOTIDE SEQUENCE [LARGE SCALE GENOMIC DNA]</scope>
    <source>
        <strain evidence="8">ATCC 29605 / DSM 3757 / JCM 8879 / NBRC 14742 / NCIMB 2012 / VKM B-1768 / DS2</strain>
    </source>
</reference>
<comment type="caution">
    <text evidence="7">The sequence shown here is derived from an EMBL/GenBank/DDBJ whole genome shotgun (WGS) entry which is preliminary data.</text>
</comment>
<keyword evidence="5 6" id="KW-0472">Membrane</keyword>
<keyword evidence="3 6" id="KW-0812">Transmembrane</keyword>
<dbReference type="InterPro" id="IPR012809">
    <property type="entry name" value="ECF_CbiQ"/>
</dbReference>
<dbReference type="Pfam" id="PF02361">
    <property type="entry name" value="CbiQ"/>
    <property type="match status" value="1"/>
</dbReference>
<evidence type="ECO:0000256" key="3">
    <source>
        <dbReference type="ARBA" id="ARBA00022692"/>
    </source>
</evidence>
<dbReference type="GO" id="GO:0006824">
    <property type="term" value="P:cobalt ion transport"/>
    <property type="evidence" value="ECO:0007669"/>
    <property type="project" value="InterPro"/>
</dbReference>
<dbReference type="NCBIfam" id="TIGR02454">
    <property type="entry name" value="ECF_T_CbiQ"/>
    <property type="match status" value="1"/>
</dbReference>
<proteinExistence type="predicted"/>
<dbReference type="OrthoDB" id="51610at2157"/>
<name>A0A384LQ93_HALVD</name>
<dbReference type="EMBL" id="AOHU01000044">
    <property type="protein sequence ID" value="ELY32848.1"/>
    <property type="molecule type" value="Genomic_DNA"/>
</dbReference>
<dbReference type="InterPro" id="IPR051611">
    <property type="entry name" value="ECF_transporter_component"/>
</dbReference>
<dbReference type="RefSeq" id="WP_004042295.1">
    <property type="nucleotide sequence ID" value="NC_013967.1"/>
</dbReference>
<dbReference type="CDD" id="cd16914">
    <property type="entry name" value="EcfT"/>
    <property type="match status" value="1"/>
</dbReference>
<evidence type="ECO:0000256" key="5">
    <source>
        <dbReference type="ARBA" id="ARBA00023136"/>
    </source>
</evidence>
<feature type="transmembrane region" description="Helical" evidence="6">
    <location>
        <begin position="107"/>
        <end position="126"/>
    </location>
</feature>
<keyword evidence="4 6" id="KW-1133">Transmembrane helix</keyword>
<dbReference type="InterPro" id="IPR003339">
    <property type="entry name" value="ABC/ECF_trnsptr_transmembrane"/>
</dbReference>
<accession>A0A384LQ93</accession>
<dbReference type="Proteomes" id="UP000011532">
    <property type="component" value="Unassembled WGS sequence"/>
</dbReference>
<protein>
    <submittedName>
        <fullName evidence="7">Putative cobalt ABC transporter permease</fullName>
    </submittedName>
</protein>
<dbReference type="GeneID" id="8924804"/>
<evidence type="ECO:0000256" key="6">
    <source>
        <dbReference type="SAM" id="Phobius"/>
    </source>
</evidence>
<evidence type="ECO:0000256" key="2">
    <source>
        <dbReference type="ARBA" id="ARBA00022475"/>
    </source>
</evidence>
<dbReference type="GO" id="GO:0043190">
    <property type="term" value="C:ATP-binding cassette (ABC) transporter complex"/>
    <property type="evidence" value="ECO:0007669"/>
    <property type="project" value="InterPro"/>
</dbReference>
<gene>
    <name evidence="7" type="ORF">C498_07310</name>
</gene>
<dbReference type="PANTHER" id="PTHR34857">
    <property type="entry name" value="SLL0384 PROTEIN"/>
    <property type="match status" value="1"/>
</dbReference>
<sequence length="270" mass="28745">MTGVVGRSVESITGALRSVFTAEQVASSDGFLQRRDPRVSLCSVAGLALAVMITRTVAVSLCFGVVTVLLARLSAVPLRQLLARSAVVPLVSAGIVVPQAVLLPGDALVRAFGFAVTDAGVAYVVLFTLRVGVGVALLSLIVMTTPFSSVVAAMRELRVPVALVWVVAVTYRYLFLFFDELQRLVLARNSRTTGQSSLRDGWRDAKRLVGTFLLRTLDRGERVGRGMRARGGSRPPSPYSRSRDVDGGDYALVALAVVAVTGSGVIRWGL</sequence>
<evidence type="ECO:0000256" key="4">
    <source>
        <dbReference type="ARBA" id="ARBA00022989"/>
    </source>
</evidence>
<feature type="transmembrane region" description="Helical" evidence="6">
    <location>
        <begin position="44"/>
        <end position="69"/>
    </location>
</feature>